<evidence type="ECO:0000313" key="4">
    <source>
        <dbReference type="Proteomes" id="UP000807342"/>
    </source>
</evidence>
<dbReference type="PROSITE" id="PS00028">
    <property type="entry name" value="ZINC_FINGER_C2H2_1"/>
    <property type="match status" value="1"/>
</dbReference>
<dbReference type="EMBL" id="MU151557">
    <property type="protein sequence ID" value="KAF9442860.1"/>
    <property type="molecule type" value="Genomic_DNA"/>
</dbReference>
<gene>
    <name evidence="3" type="ORF">P691DRAFT_453506</name>
</gene>
<proteinExistence type="predicted"/>
<dbReference type="AlphaFoldDB" id="A0A9P5X2K0"/>
<accession>A0A9P5X2K0</accession>
<dbReference type="Pfam" id="PF00096">
    <property type="entry name" value="zf-C2H2"/>
    <property type="match status" value="1"/>
</dbReference>
<sequence length="204" mass="22721">MFPRVNARCLGSEVALLLSHIHTRATSTRGKSVYVETGCHSIQPVTTVLLPLRKPYYVRMSSNPHPFCLACDRRLSSELACNARTPTFDCLKCGKHYSSQFALDGRYRGHTDHPNCPVCGKGFYDNAALTAHISDTHNDLWCSTYNPRFKSVATANEHYTTSPVHPKCGHCGVGFRDGDVFEEVRSCVLFDALKLILCLTYAFA</sequence>
<evidence type="ECO:0000259" key="2">
    <source>
        <dbReference type="PROSITE" id="PS50157"/>
    </source>
</evidence>
<feature type="domain" description="C2H2-type" evidence="2">
    <location>
        <begin position="114"/>
        <end position="137"/>
    </location>
</feature>
<dbReference type="Gene3D" id="3.30.160.60">
    <property type="entry name" value="Classic Zinc Finger"/>
    <property type="match status" value="1"/>
</dbReference>
<keyword evidence="1" id="KW-0479">Metal-binding</keyword>
<dbReference type="Proteomes" id="UP000807342">
    <property type="component" value="Unassembled WGS sequence"/>
</dbReference>
<evidence type="ECO:0000313" key="3">
    <source>
        <dbReference type="EMBL" id="KAF9442860.1"/>
    </source>
</evidence>
<dbReference type="OrthoDB" id="6105938at2759"/>
<keyword evidence="1" id="KW-0863">Zinc-finger</keyword>
<dbReference type="InterPro" id="IPR013087">
    <property type="entry name" value="Znf_C2H2_type"/>
</dbReference>
<keyword evidence="1" id="KW-0862">Zinc</keyword>
<comment type="caution">
    <text evidence="3">The sequence shown here is derived from an EMBL/GenBank/DDBJ whole genome shotgun (WGS) entry which is preliminary data.</text>
</comment>
<keyword evidence="4" id="KW-1185">Reference proteome</keyword>
<dbReference type="PROSITE" id="PS50157">
    <property type="entry name" value="ZINC_FINGER_C2H2_2"/>
    <property type="match status" value="1"/>
</dbReference>
<reference evidence="3" key="1">
    <citation type="submission" date="2020-11" db="EMBL/GenBank/DDBJ databases">
        <authorList>
            <consortium name="DOE Joint Genome Institute"/>
            <person name="Ahrendt S."/>
            <person name="Riley R."/>
            <person name="Andreopoulos W."/>
            <person name="Labutti K."/>
            <person name="Pangilinan J."/>
            <person name="Ruiz-Duenas F.J."/>
            <person name="Barrasa J.M."/>
            <person name="Sanchez-Garcia M."/>
            <person name="Camarero S."/>
            <person name="Miyauchi S."/>
            <person name="Serrano A."/>
            <person name="Linde D."/>
            <person name="Babiker R."/>
            <person name="Drula E."/>
            <person name="Ayuso-Fernandez I."/>
            <person name="Pacheco R."/>
            <person name="Padilla G."/>
            <person name="Ferreira P."/>
            <person name="Barriuso J."/>
            <person name="Kellner H."/>
            <person name="Castanera R."/>
            <person name="Alfaro M."/>
            <person name="Ramirez L."/>
            <person name="Pisabarro A.G."/>
            <person name="Kuo A."/>
            <person name="Tritt A."/>
            <person name="Lipzen A."/>
            <person name="He G."/>
            <person name="Yan M."/>
            <person name="Ng V."/>
            <person name="Cullen D."/>
            <person name="Martin F."/>
            <person name="Rosso M.-N."/>
            <person name="Henrissat B."/>
            <person name="Hibbett D."/>
            <person name="Martinez A.T."/>
            <person name="Grigoriev I.V."/>
        </authorList>
    </citation>
    <scope>NUCLEOTIDE SEQUENCE</scope>
    <source>
        <strain evidence="3">MF-IS2</strain>
    </source>
</reference>
<dbReference type="GO" id="GO:0008270">
    <property type="term" value="F:zinc ion binding"/>
    <property type="evidence" value="ECO:0007669"/>
    <property type="project" value="UniProtKB-KW"/>
</dbReference>
<protein>
    <recommendedName>
        <fullName evidence="2">C2H2-type domain-containing protein</fullName>
    </recommendedName>
</protein>
<organism evidence="3 4">
    <name type="scientific">Macrolepiota fuliginosa MF-IS2</name>
    <dbReference type="NCBI Taxonomy" id="1400762"/>
    <lineage>
        <taxon>Eukaryota</taxon>
        <taxon>Fungi</taxon>
        <taxon>Dikarya</taxon>
        <taxon>Basidiomycota</taxon>
        <taxon>Agaricomycotina</taxon>
        <taxon>Agaricomycetes</taxon>
        <taxon>Agaricomycetidae</taxon>
        <taxon>Agaricales</taxon>
        <taxon>Agaricineae</taxon>
        <taxon>Agaricaceae</taxon>
        <taxon>Macrolepiota</taxon>
    </lineage>
</organism>
<evidence type="ECO:0000256" key="1">
    <source>
        <dbReference type="PROSITE-ProRule" id="PRU00042"/>
    </source>
</evidence>
<name>A0A9P5X2K0_9AGAR</name>